<dbReference type="AlphaFoldDB" id="A0A846MU17"/>
<dbReference type="SMART" id="SM00822">
    <property type="entry name" value="PKS_KR"/>
    <property type="match status" value="1"/>
</dbReference>
<dbReference type="InterPro" id="IPR057326">
    <property type="entry name" value="KR_dom"/>
</dbReference>
<evidence type="ECO:0000256" key="2">
    <source>
        <dbReference type="ARBA" id="ARBA00023002"/>
    </source>
</evidence>
<proteinExistence type="inferred from homology"/>
<comment type="similarity">
    <text evidence="1">Belongs to the short-chain dehydrogenases/reductases (SDR) family.</text>
</comment>
<keyword evidence="5" id="KW-1185">Reference proteome</keyword>
<name>A0A846MU17_9PROT</name>
<dbReference type="PRINTS" id="PR00081">
    <property type="entry name" value="GDHRDH"/>
</dbReference>
<evidence type="ECO:0000259" key="3">
    <source>
        <dbReference type="SMART" id="SM00822"/>
    </source>
</evidence>
<dbReference type="PANTHER" id="PTHR44169:SF6">
    <property type="entry name" value="NADPH-DEPENDENT 1-ACYLDIHYDROXYACETONE PHOSPHATE REDUCTASE"/>
    <property type="match status" value="1"/>
</dbReference>
<dbReference type="EMBL" id="JAASRM010000001">
    <property type="protein sequence ID" value="NIK86998.1"/>
    <property type="molecule type" value="Genomic_DNA"/>
</dbReference>
<evidence type="ECO:0000313" key="4">
    <source>
        <dbReference type="EMBL" id="NIK86998.1"/>
    </source>
</evidence>
<dbReference type="GO" id="GO:0016491">
    <property type="term" value="F:oxidoreductase activity"/>
    <property type="evidence" value="ECO:0007669"/>
    <property type="project" value="UniProtKB-KW"/>
</dbReference>
<dbReference type="EC" id="1.-.-.-" evidence="4"/>
<dbReference type="InterPro" id="IPR002347">
    <property type="entry name" value="SDR_fam"/>
</dbReference>
<accession>A0A846MU17</accession>
<evidence type="ECO:0000256" key="1">
    <source>
        <dbReference type="ARBA" id="ARBA00006484"/>
    </source>
</evidence>
<dbReference type="Proteomes" id="UP000570514">
    <property type="component" value="Unassembled WGS sequence"/>
</dbReference>
<evidence type="ECO:0000313" key="5">
    <source>
        <dbReference type="Proteomes" id="UP000570514"/>
    </source>
</evidence>
<dbReference type="RefSeq" id="WP_167080196.1">
    <property type="nucleotide sequence ID" value="NZ_BAAADC010000001.1"/>
</dbReference>
<keyword evidence="2 4" id="KW-0560">Oxidoreductase</keyword>
<comment type="caution">
    <text evidence="4">The sequence shown here is derived from an EMBL/GenBank/DDBJ whole genome shotgun (WGS) entry which is preliminary data.</text>
</comment>
<dbReference type="PANTHER" id="PTHR44169">
    <property type="entry name" value="NADPH-DEPENDENT 1-ACYLDIHYDROXYACETONE PHOSPHATE REDUCTASE"/>
    <property type="match status" value="1"/>
</dbReference>
<organism evidence="4 5">
    <name type="scientific">Rhizomicrobium palustre</name>
    <dbReference type="NCBI Taxonomy" id="189966"/>
    <lineage>
        <taxon>Bacteria</taxon>
        <taxon>Pseudomonadati</taxon>
        <taxon>Pseudomonadota</taxon>
        <taxon>Alphaproteobacteria</taxon>
        <taxon>Micropepsales</taxon>
        <taxon>Micropepsaceae</taxon>
        <taxon>Rhizomicrobium</taxon>
    </lineage>
</organism>
<dbReference type="SUPFAM" id="SSF51735">
    <property type="entry name" value="NAD(P)-binding Rossmann-fold domains"/>
    <property type="match status" value="1"/>
</dbReference>
<reference evidence="4 5" key="1">
    <citation type="submission" date="2020-03" db="EMBL/GenBank/DDBJ databases">
        <title>Genomic Encyclopedia of Type Strains, Phase IV (KMG-IV): sequencing the most valuable type-strain genomes for metagenomic binning, comparative biology and taxonomic classification.</title>
        <authorList>
            <person name="Goeker M."/>
        </authorList>
    </citation>
    <scope>NUCLEOTIDE SEQUENCE [LARGE SCALE GENOMIC DNA]</scope>
    <source>
        <strain evidence="4 5">DSM 19867</strain>
    </source>
</reference>
<dbReference type="Gene3D" id="3.40.50.720">
    <property type="entry name" value="NAD(P)-binding Rossmann-like Domain"/>
    <property type="match status" value="1"/>
</dbReference>
<feature type="domain" description="Ketoreductase" evidence="3">
    <location>
        <begin position="6"/>
        <end position="186"/>
    </location>
</feature>
<dbReference type="InterPro" id="IPR036291">
    <property type="entry name" value="NAD(P)-bd_dom_sf"/>
</dbReference>
<dbReference type="PROSITE" id="PS00061">
    <property type="entry name" value="ADH_SHORT"/>
    <property type="match status" value="1"/>
</dbReference>
<sequence length="253" mass="26928">MHLTGNTIFITGGGSGIGRGLAEAFHKLGNKVIIAGRRKAALEEVSKANPGMAALELDITDPNSIAATAETLIRDYPDLNVLINNAGIMPFDDPAEEIDDRVATAIINTNLLGPIRMTSALIAHLKSKPRAAVIHNTSVVAYLPLAANAVYSATKAALHSYTLTQRFALRETGVKVLEIAPPWVDTDLIYKSGDPRAMPLDAFIAETMAKLGTEADEIYVDAIAAIRDNPGVNEHALINAFNQSLIDNPIPVG</sequence>
<dbReference type="InterPro" id="IPR020904">
    <property type="entry name" value="Sc_DH/Rdtase_CS"/>
</dbReference>
<dbReference type="Pfam" id="PF00106">
    <property type="entry name" value="adh_short"/>
    <property type="match status" value="1"/>
</dbReference>
<protein>
    <submittedName>
        <fullName evidence="4">Putative oxidoreductase</fullName>
        <ecNumber evidence="4">1.-.-.-</ecNumber>
    </submittedName>
</protein>
<gene>
    <name evidence="4" type="ORF">FHS83_000316</name>
</gene>